<dbReference type="InterPro" id="IPR036692">
    <property type="entry name" value="Shew3726-like_sf"/>
</dbReference>
<dbReference type="Pfam" id="PF07369">
    <property type="entry name" value="DUF1488"/>
    <property type="match status" value="1"/>
</dbReference>
<evidence type="ECO:0008006" key="3">
    <source>
        <dbReference type="Google" id="ProtNLM"/>
    </source>
</evidence>
<dbReference type="EMBL" id="CP011409">
    <property type="protein sequence ID" value="AKZ64531.1"/>
    <property type="molecule type" value="Genomic_DNA"/>
</dbReference>
<evidence type="ECO:0000313" key="2">
    <source>
        <dbReference type="Proteomes" id="UP000063429"/>
    </source>
</evidence>
<dbReference type="InterPro" id="IPR009962">
    <property type="entry name" value="DUF1488"/>
</dbReference>
<evidence type="ECO:0000313" key="1">
    <source>
        <dbReference type="EMBL" id="AKZ64531.1"/>
    </source>
</evidence>
<sequence length="84" mass="9216">MSQSVTEVKLTNAGVIFSVCVEFVNRECFISNEALIKLASQMFTAIGPMRTFRELEANITGVARRLVHAGVQGSPLQLTPNTFQ</sequence>
<organism evidence="1 2">
    <name type="scientific">Herbaspirillum hiltneri N3</name>
    <dbReference type="NCBI Taxonomy" id="1262470"/>
    <lineage>
        <taxon>Bacteria</taxon>
        <taxon>Pseudomonadati</taxon>
        <taxon>Pseudomonadota</taxon>
        <taxon>Betaproteobacteria</taxon>
        <taxon>Burkholderiales</taxon>
        <taxon>Oxalobacteraceae</taxon>
        <taxon>Herbaspirillum</taxon>
    </lineage>
</organism>
<reference evidence="2" key="1">
    <citation type="journal article" date="2015" name="Genome Announc.">
        <title>Complete Genome Sequence of Herbaspirillum hiltneri N3 (DSM 17495), Isolated from Surface-Sterilized Wheat Roots.</title>
        <authorList>
            <person name="Guizelini D."/>
            <person name="Saizaki P.M."/>
            <person name="Coimbra N.A."/>
            <person name="Weiss V.A."/>
            <person name="Faoro H."/>
            <person name="Sfeir M.Z."/>
            <person name="Baura V.A."/>
            <person name="Monteiro R.A."/>
            <person name="Chubatsu L.S."/>
            <person name="Souza E.M."/>
            <person name="Cruz L.M."/>
            <person name="Pedrosa F.O."/>
            <person name="Raittz R.T."/>
            <person name="Marchaukoski J.N."/>
            <person name="Steffens M.B."/>
        </authorList>
    </citation>
    <scope>NUCLEOTIDE SEQUENCE [LARGE SCALE GENOMIC DNA]</scope>
    <source>
        <strain evidence="2">N3</strain>
    </source>
</reference>
<dbReference type="SUPFAM" id="SSF160272">
    <property type="entry name" value="Shew3726-like"/>
    <property type="match status" value="1"/>
</dbReference>
<dbReference type="Proteomes" id="UP000063429">
    <property type="component" value="Chromosome"/>
</dbReference>
<dbReference type="RefSeq" id="WP_053200147.1">
    <property type="nucleotide sequence ID" value="NZ_CP011409.1"/>
</dbReference>
<keyword evidence="2" id="KW-1185">Reference proteome</keyword>
<accession>A0ABN4I6M0</accession>
<protein>
    <recommendedName>
        <fullName evidence="3">DUF1488 family protein</fullName>
    </recommendedName>
</protein>
<name>A0ABN4I6M0_9BURK</name>
<proteinExistence type="predicted"/>
<gene>
    <name evidence="1" type="ORF">F506_19405</name>
</gene>